<dbReference type="PRINTS" id="PR00126">
    <property type="entry name" value="ATPASEGAMMA"/>
</dbReference>
<protein>
    <recommendedName>
        <fullName evidence="10">ATP synthase gamma chain</fullName>
    </recommendedName>
    <alternativeName>
        <fullName evidence="10">ATP synthase F1 sector gamma subunit</fullName>
    </alternativeName>
    <alternativeName>
        <fullName evidence="10">F-ATPase gamma subunit</fullName>
    </alternativeName>
</protein>
<keyword evidence="4 10" id="KW-0813">Transport</keyword>
<evidence type="ECO:0000256" key="10">
    <source>
        <dbReference type="HAMAP-Rule" id="MF_00815"/>
    </source>
</evidence>
<gene>
    <name evidence="10" type="primary">atpG</name>
    <name evidence="11" type="ORF">GCM10009821_23990</name>
</gene>
<name>A0ABN2W2W4_9ACTN</name>
<dbReference type="PANTHER" id="PTHR11693">
    <property type="entry name" value="ATP SYNTHASE GAMMA CHAIN"/>
    <property type="match status" value="1"/>
</dbReference>
<evidence type="ECO:0000313" key="11">
    <source>
        <dbReference type="EMBL" id="GAA2082389.1"/>
    </source>
</evidence>
<keyword evidence="6 10" id="KW-0406">Ion transport</keyword>
<dbReference type="Gene3D" id="3.40.1380.10">
    <property type="match status" value="1"/>
</dbReference>
<dbReference type="HAMAP" id="MF_00815">
    <property type="entry name" value="ATP_synth_gamma_bact"/>
    <property type="match status" value="1"/>
</dbReference>
<evidence type="ECO:0000256" key="1">
    <source>
        <dbReference type="ARBA" id="ARBA00003456"/>
    </source>
</evidence>
<comment type="subunit">
    <text evidence="10">F-type ATPases have 2 components, CF(1) - the catalytic core - and CF(0) - the membrane proton channel. CF(1) has five subunits: alpha(3), beta(3), gamma(1), delta(1), epsilon(1). CF(0) has three main subunits: a, b and c.</text>
</comment>
<comment type="subcellular location">
    <subcellularLocation>
        <location evidence="10">Cell membrane</location>
        <topology evidence="10">Peripheral membrane protein</topology>
    </subcellularLocation>
    <subcellularLocation>
        <location evidence="2">Membrane</location>
        <topology evidence="2">Peripheral membrane protein</topology>
    </subcellularLocation>
</comment>
<evidence type="ECO:0000256" key="4">
    <source>
        <dbReference type="ARBA" id="ARBA00022448"/>
    </source>
</evidence>
<keyword evidence="7 10" id="KW-0472">Membrane</keyword>
<dbReference type="NCBIfam" id="TIGR01146">
    <property type="entry name" value="ATPsyn_F1gamma"/>
    <property type="match status" value="1"/>
</dbReference>
<evidence type="ECO:0000256" key="8">
    <source>
        <dbReference type="ARBA" id="ARBA00023196"/>
    </source>
</evidence>
<dbReference type="CDD" id="cd12151">
    <property type="entry name" value="F1-ATPase_gamma"/>
    <property type="match status" value="1"/>
</dbReference>
<comment type="similarity">
    <text evidence="3 10">Belongs to the ATPase gamma chain family.</text>
</comment>
<comment type="caution">
    <text evidence="11">The sequence shown here is derived from an EMBL/GenBank/DDBJ whole genome shotgun (WGS) entry which is preliminary data.</text>
</comment>
<evidence type="ECO:0000256" key="9">
    <source>
        <dbReference type="ARBA" id="ARBA00023310"/>
    </source>
</evidence>
<dbReference type="InterPro" id="IPR000131">
    <property type="entry name" value="ATP_synth_F1_gsu"/>
</dbReference>
<dbReference type="EMBL" id="BAAAPY010000009">
    <property type="protein sequence ID" value="GAA2082389.1"/>
    <property type="molecule type" value="Genomic_DNA"/>
</dbReference>
<dbReference type="InterPro" id="IPR035968">
    <property type="entry name" value="ATP_synth_F1_ATPase_gsu"/>
</dbReference>
<reference evidence="11 12" key="1">
    <citation type="journal article" date="2019" name="Int. J. Syst. Evol. Microbiol.">
        <title>The Global Catalogue of Microorganisms (GCM) 10K type strain sequencing project: providing services to taxonomists for standard genome sequencing and annotation.</title>
        <authorList>
            <consortium name="The Broad Institute Genomics Platform"/>
            <consortium name="The Broad Institute Genome Sequencing Center for Infectious Disease"/>
            <person name="Wu L."/>
            <person name="Ma J."/>
        </authorList>
    </citation>
    <scope>NUCLEOTIDE SEQUENCE [LARGE SCALE GENOMIC DNA]</scope>
    <source>
        <strain evidence="11 12">JCM 15749</strain>
    </source>
</reference>
<keyword evidence="12" id="KW-1185">Reference proteome</keyword>
<proteinExistence type="inferred from homology"/>
<evidence type="ECO:0000256" key="6">
    <source>
        <dbReference type="ARBA" id="ARBA00023065"/>
    </source>
</evidence>
<evidence type="ECO:0000256" key="3">
    <source>
        <dbReference type="ARBA" id="ARBA00007681"/>
    </source>
</evidence>
<evidence type="ECO:0000256" key="2">
    <source>
        <dbReference type="ARBA" id="ARBA00004170"/>
    </source>
</evidence>
<dbReference type="Proteomes" id="UP001501480">
    <property type="component" value="Unassembled WGS sequence"/>
</dbReference>
<dbReference type="RefSeq" id="WP_344328954.1">
    <property type="nucleotide sequence ID" value="NZ_BAAAPY010000009.1"/>
</dbReference>
<evidence type="ECO:0000313" key="12">
    <source>
        <dbReference type="Proteomes" id="UP001501480"/>
    </source>
</evidence>
<dbReference type="NCBIfam" id="NF004145">
    <property type="entry name" value="PRK05621.1-2"/>
    <property type="match status" value="1"/>
</dbReference>
<keyword evidence="8 10" id="KW-0139">CF(1)</keyword>
<evidence type="ECO:0000256" key="5">
    <source>
        <dbReference type="ARBA" id="ARBA00022781"/>
    </source>
</evidence>
<keyword evidence="5 10" id="KW-0375">Hydrogen ion transport</keyword>
<evidence type="ECO:0000256" key="7">
    <source>
        <dbReference type="ARBA" id="ARBA00023136"/>
    </source>
</evidence>
<keyword evidence="10" id="KW-1003">Cell membrane</keyword>
<keyword evidence="9 10" id="KW-0066">ATP synthesis</keyword>
<dbReference type="PANTHER" id="PTHR11693:SF22">
    <property type="entry name" value="ATP SYNTHASE SUBUNIT GAMMA, MITOCHONDRIAL"/>
    <property type="match status" value="1"/>
</dbReference>
<dbReference type="Pfam" id="PF00231">
    <property type="entry name" value="ATP-synt"/>
    <property type="match status" value="1"/>
</dbReference>
<sequence length="314" mass="34524">MAASVREMRAKIRSTQATKKITRAMELIAASRIIKAQQQAAAATPYARELTRAVSAVATFSGVDHPLTTEKENPKKAAVLVITSDRGLAGSYSSGVLKEAERLGEKLRADGKEVDLYLSGRKGVAYFSFRQRDFVESWTGYSDRPEYVHAREIGDTLTAAFRADDEDPEASEEAGLDPSRAVDELHIVFTRFRSMLTQEPDVIRLLPLEVVEGTEEPDESELLPLYEFEPSSEEVLDALLPKYVNSRIYFCLLQAAASELAARQKAMKSATDNAQDLIEKYTRIANQARQAGITQEISEIVGGVEALSSSAGNE</sequence>
<dbReference type="Gene3D" id="1.10.287.80">
    <property type="entry name" value="ATP synthase, gamma subunit, helix hairpin domain"/>
    <property type="match status" value="2"/>
</dbReference>
<organism evidence="11 12">
    <name type="scientific">Aeromicrobium halocynthiae</name>
    <dbReference type="NCBI Taxonomy" id="560557"/>
    <lineage>
        <taxon>Bacteria</taxon>
        <taxon>Bacillati</taxon>
        <taxon>Actinomycetota</taxon>
        <taxon>Actinomycetes</taxon>
        <taxon>Propionibacteriales</taxon>
        <taxon>Nocardioidaceae</taxon>
        <taxon>Aeromicrobium</taxon>
    </lineage>
</organism>
<comment type="function">
    <text evidence="1 10">Produces ATP from ADP in the presence of a proton gradient across the membrane. The gamma chain is believed to be important in regulating ATPase activity and the flow of protons through the CF(0) complex.</text>
</comment>
<accession>A0ABN2W2W4</accession>
<dbReference type="SUPFAM" id="SSF52943">
    <property type="entry name" value="ATP synthase (F1-ATPase), gamma subunit"/>
    <property type="match status" value="1"/>
</dbReference>